<comment type="caution">
    <text evidence="2">The sequence shown here is derived from an EMBL/GenBank/DDBJ whole genome shotgun (WGS) entry which is preliminary data.</text>
</comment>
<name>A0ABT1LW25_9MYCO</name>
<gene>
    <name evidence="2" type="ORF">NM203_02720</name>
</gene>
<dbReference type="EMBL" id="JANDBD010000001">
    <property type="protein sequence ID" value="MCP9271096.1"/>
    <property type="molecule type" value="Genomic_DNA"/>
</dbReference>
<evidence type="ECO:0000256" key="1">
    <source>
        <dbReference type="SAM" id="SignalP"/>
    </source>
</evidence>
<keyword evidence="1" id="KW-0732">Signal</keyword>
<protein>
    <recommendedName>
        <fullName evidence="4">PASTA domain-containing protein</fullName>
    </recommendedName>
</protein>
<dbReference type="Proteomes" id="UP001651690">
    <property type="component" value="Unassembled WGS sequence"/>
</dbReference>
<evidence type="ECO:0000313" key="3">
    <source>
        <dbReference type="Proteomes" id="UP001651690"/>
    </source>
</evidence>
<keyword evidence="3" id="KW-1185">Reference proteome</keyword>
<reference evidence="2 3" key="1">
    <citation type="submission" date="2022-06" db="EMBL/GenBank/DDBJ databases">
        <title>Mycolicibacterium sp. CAU 1645 isolated from seawater.</title>
        <authorList>
            <person name="Kim W."/>
        </authorList>
    </citation>
    <scope>NUCLEOTIDE SEQUENCE [LARGE SCALE GENOMIC DNA]</scope>
    <source>
        <strain evidence="2 3">CAU 1645</strain>
    </source>
</reference>
<evidence type="ECO:0000313" key="2">
    <source>
        <dbReference type="EMBL" id="MCP9271096.1"/>
    </source>
</evidence>
<sequence>MMRFLAAALTAGGMTAVTLGLADIASAAPAGPSQVEQTVRTLEASGYNVIVNRSGSAPLETCSVSAVRQGQEHSTVDSRGGSSPATTVLSKTVYLDVSC</sequence>
<feature type="chain" id="PRO_5046506336" description="PASTA domain-containing protein" evidence="1">
    <location>
        <begin position="23"/>
        <end position="99"/>
    </location>
</feature>
<accession>A0ABT1LW25</accession>
<proteinExistence type="predicted"/>
<organism evidence="2 3">
    <name type="scientific">Mycolicibacterium arenosum</name>
    <dbReference type="NCBI Taxonomy" id="2952157"/>
    <lineage>
        <taxon>Bacteria</taxon>
        <taxon>Bacillati</taxon>
        <taxon>Actinomycetota</taxon>
        <taxon>Actinomycetes</taxon>
        <taxon>Mycobacteriales</taxon>
        <taxon>Mycobacteriaceae</taxon>
        <taxon>Mycolicibacterium</taxon>
    </lineage>
</organism>
<feature type="signal peptide" evidence="1">
    <location>
        <begin position="1"/>
        <end position="22"/>
    </location>
</feature>
<evidence type="ECO:0008006" key="4">
    <source>
        <dbReference type="Google" id="ProtNLM"/>
    </source>
</evidence>